<evidence type="ECO:0000313" key="2">
    <source>
        <dbReference type="EMBL" id="EXB44927.1"/>
    </source>
</evidence>
<accession>W9RAR4</accession>
<dbReference type="eggNOG" id="ENOG502SE59">
    <property type="taxonomic scope" value="Eukaryota"/>
</dbReference>
<feature type="signal peptide" evidence="1">
    <location>
        <begin position="1"/>
        <end position="31"/>
    </location>
</feature>
<feature type="chain" id="PRO_5004932469" evidence="1">
    <location>
        <begin position="32"/>
        <end position="71"/>
    </location>
</feature>
<evidence type="ECO:0000256" key="1">
    <source>
        <dbReference type="SAM" id="SignalP"/>
    </source>
</evidence>
<dbReference type="EMBL" id="KE343883">
    <property type="protein sequence ID" value="EXB44927.1"/>
    <property type="molecule type" value="Genomic_DNA"/>
</dbReference>
<keyword evidence="1" id="KW-0732">Signal</keyword>
<keyword evidence="3" id="KW-1185">Reference proteome</keyword>
<evidence type="ECO:0000313" key="3">
    <source>
        <dbReference type="Proteomes" id="UP000030645"/>
    </source>
</evidence>
<protein>
    <submittedName>
        <fullName evidence="2">Uncharacterized protein</fullName>
    </submittedName>
</protein>
<dbReference type="AlphaFoldDB" id="W9RAR4"/>
<gene>
    <name evidence="2" type="ORF">L484_026515</name>
</gene>
<name>W9RAR4_9ROSA</name>
<sequence length="71" mass="7706">MEKLPIISIKSVFLVICILVMASTAPGGVEARGEFKCPRMIECNSVCQGFPNCCLNGRCFCQPCSTLPPPR</sequence>
<organism evidence="2 3">
    <name type="scientific">Morus notabilis</name>
    <dbReference type="NCBI Taxonomy" id="981085"/>
    <lineage>
        <taxon>Eukaryota</taxon>
        <taxon>Viridiplantae</taxon>
        <taxon>Streptophyta</taxon>
        <taxon>Embryophyta</taxon>
        <taxon>Tracheophyta</taxon>
        <taxon>Spermatophyta</taxon>
        <taxon>Magnoliopsida</taxon>
        <taxon>eudicotyledons</taxon>
        <taxon>Gunneridae</taxon>
        <taxon>Pentapetalae</taxon>
        <taxon>rosids</taxon>
        <taxon>fabids</taxon>
        <taxon>Rosales</taxon>
        <taxon>Moraceae</taxon>
        <taxon>Moreae</taxon>
        <taxon>Morus</taxon>
    </lineage>
</organism>
<proteinExistence type="predicted"/>
<dbReference type="Proteomes" id="UP000030645">
    <property type="component" value="Unassembled WGS sequence"/>
</dbReference>
<reference evidence="3" key="1">
    <citation type="submission" date="2013-01" db="EMBL/GenBank/DDBJ databases">
        <title>Draft Genome Sequence of a Mulberry Tree, Morus notabilis C.K. Schneid.</title>
        <authorList>
            <person name="He N."/>
            <person name="Zhao S."/>
        </authorList>
    </citation>
    <scope>NUCLEOTIDE SEQUENCE</scope>
</reference>